<evidence type="ECO:0000256" key="4">
    <source>
        <dbReference type="ARBA" id="ARBA00022692"/>
    </source>
</evidence>
<accession>A0AAW1THI5</accession>
<feature type="chain" id="PRO_5043105754" description="Transmembrane 9 superfamily member" evidence="10">
    <location>
        <begin position="21"/>
        <end position="710"/>
    </location>
</feature>
<keyword evidence="5 10" id="KW-0732">Signal</keyword>
<comment type="caution">
    <text evidence="12">The sequence shown here is derived from an EMBL/GenBank/DDBJ whole genome shotgun (WGS) entry which is preliminary data.</text>
</comment>
<feature type="transmembrane region" description="Helical" evidence="10">
    <location>
        <begin position="596"/>
        <end position="625"/>
    </location>
</feature>
<evidence type="ECO:0000256" key="8">
    <source>
        <dbReference type="ARBA" id="ARBA00023034"/>
    </source>
</evidence>
<proteinExistence type="inferred from homology"/>
<evidence type="ECO:0000256" key="6">
    <source>
        <dbReference type="ARBA" id="ARBA00022753"/>
    </source>
</evidence>
<feature type="compositionally biased region" description="Pro residues" evidence="11">
    <location>
        <begin position="222"/>
        <end position="231"/>
    </location>
</feature>
<keyword evidence="7 10" id="KW-1133">Transmembrane helix</keyword>
<feature type="transmembrane region" description="Helical" evidence="10">
    <location>
        <begin position="509"/>
        <end position="532"/>
    </location>
</feature>
<dbReference type="Pfam" id="PF02990">
    <property type="entry name" value="EMP70"/>
    <property type="match status" value="2"/>
</dbReference>
<feature type="region of interest" description="Disordered" evidence="11">
    <location>
        <begin position="216"/>
        <end position="236"/>
    </location>
</feature>
<keyword evidence="6" id="KW-0967">Endosome</keyword>
<keyword evidence="13" id="KW-1185">Reference proteome</keyword>
<evidence type="ECO:0000313" key="13">
    <source>
        <dbReference type="Proteomes" id="UP001485043"/>
    </source>
</evidence>
<feature type="transmembrane region" description="Helical" evidence="10">
    <location>
        <begin position="441"/>
        <end position="467"/>
    </location>
</feature>
<evidence type="ECO:0000256" key="5">
    <source>
        <dbReference type="ARBA" id="ARBA00022729"/>
    </source>
</evidence>
<keyword evidence="8" id="KW-0333">Golgi apparatus</keyword>
<feature type="transmembrane region" description="Helical" evidence="10">
    <location>
        <begin position="679"/>
        <end position="701"/>
    </location>
</feature>
<dbReference type="Proteomes" id="UP001485043">
    <property type="component" value="Unassembled WGS sequence"/>
</dbReference>
<evidence type="ECO:0000256" key="10">
    <source>
        <dbReference type="RuleBase" id="RU363079"/>
    </source>
</evidence>
<evidence type="ECO:0000256" key="9">
    <source>
        <dbReference type="ARBA" id="ARBA00023136"/>
    </source>
</evidence>
<keyword evidence="4 10" id="KW-0812">Transmembrane</keyword>
<evidence type="ECO:0000256" key="7">
    <source>
        <dbReference type="ARBA" id="ARBA00022989"/>
    </source>
</evidence>
<dbReference type="AlphaFoldDB" id="A0AAW1THI5"/>
<organism evidence="12 13">
    <name type="scientific">Apatococcus fuscideae</name>
    <dbReference type="NCBI Taxonomy" id="2026836"/>
    <lineage>
        <taxon>Eukaryota</taxon>
        <taxon>Viridiplantae</taxon>
        <taxon>Chlorophyta</taxon>
        <taxon>core chlorophytes</taxon>
        <taxon>Trebouxiophyceae</taxon>
        <taxon>Chlorellales</taxon>
        <taxon>Chlorellaceae</taxon>
        <taxon>Apatococcus</taxon>
    </lineage>
</organism>
<dbReference type="GO" id="GO:0010008">
    <property type="term" value="C:endosome membrane"/>
    <property type="evidence" value="ECO:0007669"/>
    <property type="project" value="UniProtKB-SubCell"/>
</dbReference>
<feature type="transmembrane region" description="Helical" evidence="10">
    <location>
        <begin position="409"/>
        <end position="435"/>
    </location>
</feature>
<feature type="transmembrane region" description="Helical" evidence="10">
    <location>
        <begin position="342"/>
        <end position="364"/>
    </location>
</feature>
<dbReference type="GO" id="GO:0000139">
    <property type="term" value="C:Golgi membrane"/>
    <property type="evidence" value="ECO:0007669"/>
    <property type="project" value="UniProtKB-SubCell"/>
</dbReference>
<keyword evidence="9 10" id="KW-0472">Membrane</keyword>
<dbReference type="PANTHER" id="PTHR10766">
    <property type="entry name" value="TRANSMEMBRANE 9 SUPERFAMILY PROTEIN"/>
    <property type="match status" value="1"/>
</dbReference>
<feature type="transmembrane region" description="Helical" evidence="10">
    <location>
        <begin position="645"/>
        <end position="673"/>
    </location>
</feature>
<evidence type="ECO:0000256" key="1">
    <source>
        <dbReference type="ARBA" id="ARBA00004337"/>
    </source>
</evidence>
<evidence type="ECO:0000313" key="12">
    <source>
        <dbReference type="EMBL" id="KAK9868823.1"/>
    </source>
</evidence>
<reference evidence="12 13" key="1">
    <citation type="journal article" date="2024" name="Nat. Commun.">
        <title>Phylogenomics reveals the evolutionary origins of lichenization in chlorophyte algae.</title>
        <authorList>
            <person name="Puginier C."/>
            <person name="Libourel C."/>
            <person name="Otte J."/>
            <person name="Skaloud P."/>
            <person name="Haon M."/>
            <person name="Grisel S."/>
            <person name="Petersen M."/>
            <person name="Berrin J.G."/>
            <person name="Delaux P.M."/>
            <person name="Dal Grande F."/>
            <person name="Keller J."/>
        </authorList>
    </citation>
    <scope>NUCLEOTIDE SEQUENCE [LARGE SCALE GENOMIC DNA]</scope>
    <source>
        <strain evidence="12 13">SAG 2523</strain>
    </source>
</reference>
<dbReference type="PANTHER" id="PTHR10766:SF55">
    <property type="entry name" value="TRANSMEMBRANE 9 SUPERFAMILY MEMBER 4"/>
    <property type="match status" value="1"/>
</dbReference>
<comment type="similarity">
    <text evidence="3 10">Belongs to the nonaspanin (TM9SF) (TC 9.A.2) family.</text>
</comment>
<name>A0AAW1THI5_9CHLO</name>
<protein>
    <recommendedName>
        <fullName evidence="10">Transmembrane 9 superfamily member</fullName>
    </recommendedName>
</protein>
<feature type="transmembrane region" description="Helical" evidence="10">
    <location>
        <begin position="568"/>
        <end position="590"/>
    </location>
</feature>
<dbReference type="GO" id="GO:0072657">
    <property type="term" value="P:protein localization to membrane"/>
    <property type="evidence" value="ECO:0007669"/>
    <property type="project" value="TreeGrafter"/>
</dbReference>
<feature type="transmembrane region" description="Helical" evidence="10">
    <location>
        <begin position="479"/>
        <end position="503"/>
    </location>
</feature>
<gene>
    <name evidence="12" type="ORF">WJX84_006562</name>
</gene>
<evidence type="ECO:0000256" key="2">
    <source>
        <dbReference type="ARBA" id="ARBA00004653"/>
    </source>
</evidence>
<dbReference type="EMBL" id="JALJOV010000011">
    <property type="protein sequence ID" value="KAK9868823.1"/>
    <property type="molecule type" value="Genomic_DNA"/>
</dbReference>
<feature type="signal peptide" evidence="10">
    <location>
        <begin position="1"/>
        <end position="20"/>
    </location>
</feature>
<dbReference type="InterPro" id="IPR004240">
    <property type="entry name" value="EMP70"/>
</dbReference>
<sequence length="710" mass="78582">MMGSPLWALVAAALCACSSAYYLPGTYPQEFQWRQHMQAEVNSLTSAETELPFNYYTLPFCKPPEGTRKSLSTINPGTILTGAQIQNSPYNFSMLVEEHAKAACKGEGQENAYGPLTDEEVNNLKDKIHSHYRVRLILDNLPVTTNDLDEESAELMRPGFDIGSEDSGNFYVNNHLMFKILVHKTNGQYTRARQEMNIAEIEAAAEAEGGSRRHLLAGLEKSPPPPPPPTTKKPIGVTANTAANSAALQDDPLVQNPGDSMFMVVGFEALACSIKRDPKKKIDKNLSCFPEGNPNNRIPDKQPVEKGGSIVYTYDVFWEVSKVSWASRWDAYLNMPGGRVHWFSILNSLMVVLVMSSIVAMIMMRTIRRDLARYEGLLGDANSNSDNEESGWKMVSGDVFRSPSNAMSLCVQAGSGVQIISSGFITLFFAALGFLSPASRGALLTAMLVMYLLLAVAAGASSVWLYGVINRSYDGWHGVAWRVAAFFPGITLLVLSALNILIWHTGSSGAIPLGAFFSLVSLWFLISIPLCFSGGMIASKQELPPFPTRTNQIPRHIPPPHWASHPTVLFFASGLLPFGTIFVELYFAMTSMWQGYFYYIFGFCFIVGLLTVVITIEVAVVCTYVQLCAEDYLWWWRSFHRGSSVSLYVGLYALWFLLSTLHALSGFLSMILYLSYMALLLWAIWLAMGAVGFLSSFYFTYKIFGSVKAD</sequence>
<evidence type="ECO:0000256" key="3">
    <source>
        <dbReference type="ARBA" id="ARBA00005227"/>
    </source>
</evidence>
<comment type="subcellular location">
    <subcellularLocation>
        <location evidence="1">Endosome membrane</location>
        <topology evidence="1">Multi-pass membrane protein</topology>
    </subcellularLocation>
    <subcellularLocation>
        <location evidence="2">Golgi apparatus membrane</location>
        <topology evidence="2">Multi-pass membrane protein</topology>
    </subcellularLocation>
</comment>
<evidence type="ECO:0000256" key="11">
    <source>
        <dbReference type="SAM" id="MobiDB-lite"/>
    </source>
</evidence>